<evidence type="ECO:0000313" key="10">
    <source>
        <dbReference type="Proteomes" id="UP000094527"/>
    </source>
</evidence>
<organism evidence="9 10">
    <name type="scientific">Orchesella cincta</name>
    <name type="common">Springtail</name>
    <name type="synonym">Podura cincta</name>
    <dbReference type="NCBI Taxonomy" id="48709"/>
    <lineage>
        <taxon>Eukaryota</taxon>
        <taxon>Metazoa</taxon>
        <taxon>Ecdysozoa</taxon>
        <taxon>Arthropoda</taxon>
        <taxon>Hexapoda</taxon>
        <taxon>Collembola</taxon>
        <taxon>Entomobryomorpha</taxon>
        <taxon>Entomobryoidea</taxon>
        <taxon>Orchesellidae</taxon>
        <taxon>Orchesellinae</taxon>
        <taxon>Orchesella</taxon>
    </lineage>
</organism>
<keyword evidence="7" id="KW-1133">Transmembrane helix</keyword>
<sequence length="1222" mass="141372">MEPVLLEYRPYENYSNWNNETSSIIAYNTDIPSRPRNCEAHIIIVPILGNLEDQNETLFISTAKQWPLHIATDSELLVESIFVTRFRYDVLISPNDNDVYQESWFEQVTAKVMSGSNERTLPPTVSWELLYFRFEASVSSWEEEELLGETKYLIKTVELLCHHCHPSRYPFVACPIHHVNEDPSLTKERLYEIIFELNANTVDITWVLYSHFSPKKPFGNFIYTKTRKERQFFRHGTGLHGVDDERLLFYVFGNASYCEWNERSELYELCNSTIVSYHPHLSYVRRIPYKRMHFPFHYNQLQWGFNKKGVHDIEIVEQDNKTGETYHVEVLSLISLYFNLLIRESNQTLSKREEYILNNTRMYLKPKIKYGKGNSWSSSSGLTLLYNCSDTNKIAVVAENTRILKFHSMYTMKHGNNKRFQFPLSFGKDVLATLIKGITMLNWVNPKIVVRIKALYSSGILDWHENRNKSAYKYSGRLVDLVETNYFRPTTMTASFKLVFIIWMGGVFVGCIAFLTEPLVFQRKRYPSMARAYMNKVMGSGVDFEYLLLAVFTTTKTLLILTLLPFWSCSGNLNEDFFSGHGMLNSFRDLERWANEERMIYKSIKFVLKYGECQRYGQPLNETVLWINSTLEHFQGLMVTNENEGEIITTNAKDPLLTYGNVVASNLILVLRMTHRLWKHGDFLRELISDRHHVTEGFKLCSNNSQSFFEERWPGKRENDIAILTLLTSYDAHDIFFSPGAVSFIEKLNAASILKQVSVTAEIAFAIFKMAVTVQYYVQAFDWINYAMKLTKQGDTSIPWKSLEDAKRNTIYMHNVDRYKFYPTGFYSSPISVDDMTTTKELNWLRIKQLHYTHLHGRVGQKREFHLANMWDLFGKESAVKAKLTCYFDTKRHPWLSINPLRVEVLSEPPIEILLFHDVLGDKLLSEIVETLDKEEKTVSEINGIENDESVSAFYKSLLVRSSVATWFQDKAFPKLLFLSEVVSGLVGSSDIPTQAEAFQAVEYAVGRYYNAHHDERLRDAPEIFQKKTEIGGVRTATLLFYLNDVEQGGQTVFTSAGVVSPPKKGNALFWYINKQVVPIQQSNSKLPLFTGQNEVVTPKFAVARIKDGYLTGCKIVTYFKRKCEEIFSVKCKALTTSAFMRKILLSPLLNYPQMPWVKLENPVPNAPIVPNISFPSVEIMGKLSPISVHYNVLASMVIQENVTRVYILDSKQWINLNHHFL</sequence>
<dbReference type="SMART" id="SM00702">
    <property type="entry name" value="P4Hc"/>
    <property type="match status" value="1"/>
</dbReference>
<keyword evidence="7" id="KW-0812">Transmembrane</keyword>
<evidence type="ECO:0000256" key="2">
    <source>
        <dbReference type="ARBA" id="ARBA00022723"/>
    </source>
</evidence>
<dbReference type="InterPro" id="IPR045054">
    <property type="entry name" value="P4HA-like"/>
</dbReference>
<keyword evidence="6" id="KW-0408">Iron</keyword>
<dbReference type="Gene3D" id="2.60.120.620">
    <property type="entry name" value="q2cbj1_9rhob like domain"/>
    <property type="match status" value="1"/>
</dbReference>
<feature type="transmembrane region" description="Helical" evidence="7">
    <location>
        <begin position="546"/>
        <end position="567"/>
    </location>
</feature>
<comment type="cofactor">
    <cofactor evidence="1">
        <name>L-ascorbate</name>
        <dbReference type="ChEBI" id="CHEBI:38290"/>
    </cofactor>
</comment>
<keyword evidence="10" id="KW-1185">Reference proteome</keyword>
<dbReference type="AlphaFoldDB" id="A0A1D2MXU8"/>
<evidence type="ECO:0000256" key="1">
    <source>
        <dbReference type="ARBA" id="ARBA00001961"/>
    </source>
</evidence>
<keyword evidence="7" id="KW-0472">Membrane</keyword>
<evidence type="ECO:0000256" key="4">
    <source>
        <dbReference type="ARBA" id="ARBA00022964"/>
    </source>
</evidence>
<accession>A0A1D2MXU8</accession>
<dbReference type="GO" id="GO:0005783">
    <property type="term" value="C:endoplasmic reticulum"/>
    <property type="evidence" value="ECO:0007669"/>
    <property type="project" value="TreeGrafter"/>
</dbReference>
<evidence type="ECO:0000256" key="7">
    <source>
        <dbReference type="SAM" id="Phobius"/>
    </source>
</evidence>
<keyword evidence="3" id="KW-0847">Vitamin C</keyword>
<gene>
    <name evidence="9" type="ORF">Ocin01_08877</name>
</gene>
<evidence type="ECO:0000256" key="3">
    <source>
        <dbReference type="ARBA" id="ARBA00022896"/>
    </source>
</evidence>
<feature type="domain" description="Prolyl 4-hydroxylase alpha subunit" evidence="8">
    <location>
        <begin position="911"/>
        <end position="1094"/>
    </location>
</feature>
<keyword evidence="2" id="KW-0479">Metal-binding</keyword>
<evidence type="ECO:0000256" key="5">
    <source>
        <dbReference type="ARBA" id="ARBA00023002"/>
    </source>
</evidence>
<protein>
    <submittedName>
        <fullName evidence="9">Prolyl 4-hydroxylase subunit alpha-1</fullName>
    </submittedName>
</protein>
<dbReference type="GO" id="GO:0005506">
    <property type="term" value="F:iron ion binding"/>
    <property type="evidence" value="ECO:0007669"/>
    <property type="project" value="InterPro"/>
</dbReference>
<dbReference type="GO" id="GO:0031418">
    <property type="term" value="F:L-ascorbic acid binding"/>
    <property type="evidence" value="ECO:0007669"/>
    <property type="project" value="UniProtKB-KW"/>
</dbReference>
<name>A0A1D2MXU8_ORCCI</name>
<keyword evidence="5" id="KW-0560">Oxidoreductase</keyword>
<dbReference type="InterPro" id="IPR006620">
    <property type="entry name" value="Pro_4_hyd_alph"/>
</dbReference>
<dbReference type="OrthoDB" id="420380at2759"/>
<dbReference type="PANTHER" id="PTHR10869">
    <property type="entry name" value="PROLYL 4-HYDROXYLASE ALPHA SUBUNIT"/>
    <property type="match status" value="1"/>
</dbReference>
<evidence type="ECO:0000256" key="6">
    <source>
        <dbReference type="ARBA" id="ARBA00023004"/>
    </source>
</evidence>
<evidence type="ECO:0000259" key="8">
    <source>
        <dbReference type="SMART" id="SM00702"/>
    </source>
</evidence>
<dbReference type="GO" id="GO:0004656">
    <property type="term" value="F:procollagen-proline 4-dioxygenase activity"/>
    <property type="evidence" value="ECO:0007669"/>
    <property type="project" value="TreeGrafter"/>
</dbReference>
<dbReference type="PANTHER" id="PTHR10869:SF244">
    <property type="entry name" value="PROLYL 4-HYDROXYLASE SUBUNIT ALPHA-2"/>
    <property type="match status" value="1"/>
</dbReference>
<reference evidence="9 10" key="1">
    <citation type="journal article" date="2016" name="Genome Biol. Evol.">
        <title>Gene Family Evolution Reflects Adaptation to Soil Environmental Stressors in the Genome of the Collembolan Orchesella cincta.</title>
        <authorList>
            <person name="Faddeeva-Vakhrusheva A."/>
            <person name="Derks M.F."/>
            <person name="Anvar S.Y."/>
            <person name="Agamennone V."/>
            <person name="Suring W."/>
            <person name="Smit S."/>
            <person name="van Straalen N.M."/>
            <person name="Roelofs D."/>
        </authorList>
    </citation>
    <scope>NUCLEOTIDE SEQUENCE [LARGE SCALE GENOMIC DNA]</scope>
    <source>
        <tissue evidence="9">Mixed pool</tissue>
    </source>
</reference>
<keyword evidence="4" id="KW-0223">Dioxygenase</keyword>
<comment type="caution">
    <text evidence="9">The sequence shown here is derived from an EMBL/GenBank/DDBJ whole genome shotgun (WGS) entry which is preliminary data.</text>
</comment>
<proteinExistence type="predicted"/>
<evidence type="ECO:0000313" key="9">
    <source>
        <dbReference type="EMBL" id="ODM97798.1"/>
    </source>
</evidence>
<feature type="transmembrane region" description="Helical" evidence="7">
    <location>
        <begin position="498"/>
        <end position="521"/>
    </location>
</feature>
<dbReference type="EMBL" id="LJIJ01000409">
    <property type="protein sequence ID" value="ODM97798.1"/>
    <property type="molecule type" value="Genomic_DNA"/>
</dbReference>
<dbReference type="STRING" id="48709.A0A1D2MXU8"/>
<dbReference type="Proteomes" id="UP000094527">
    <property type="component" value="Unassembled WGS sequence"/>
</dbReference>